<keyword evidence="2" id="KW-1185">Reference proteome</keyword>
<dbReference type="Proteomes" id="UP000325433">
    <property type="component" value="Unassembled WGS sequence"/>
</dbReference>
<reference evidence="2" key="1">
    <citation type="submission" date="2019-04" db="EMBL/GenBank/DDBJ databases">
        <title>Friends and foes A comparative genomics studyof 23 Aspergillus species from section Flavi.</title>
        <authorList>
            <consortium name="DOE Joint Genome Institute"/>
            <person name="Kjaerbolling I."/>
            <person name="Vesth T."/>
            <person name="Frisvad J.C."/>
            <person name="Nybo J.L."/>
            <person name="Theobald S."/>
            <person name="Kildgaard S."/>
            <person name="Isbrandt T."/>
            <person name="Kuo A."/>
            <person name="Sato A."/>
            <person name="Lyhne E.K."/>
            <person name="Kogle M.E."/>
            <person name="Wiebenga A."/>
            <person name="Kun R.S."/>
            <person name="Lubbers R.J."/>
            <person name="Makela M.R."/>
            <person name="Barry K."/>
            <person name="Chovatia M."/>
            <person name="Clum A."/>
            <person name="Daum C."/>
            <person name="Haridas S."/>
            <person name="He G."/>
            <person name="LaButti K."/>
            <person name="Lipzen A."/>
            <person name="Mondo S."/>
            <person name="Riley R."/>
            <person name="Salamov A."/>
            <person name="Simmons B.A."/>
            <person name="Magnuson J.K."/>
            <person name="Henrissat B."/>
            <person name="Mortensen U.H."/>
            <person name="Larsen T.O."/>
            <person name="Devries R.P."/>
            <person name="Grigoriev I.V."/>
            <person name="Machida M."/>
            <person name="Baker S.E."/>
            <person name="Andersen M.R."/>
        </authorList>
    </citation>
    <scope>NUCLEOTIDE SEQUENCE [LARGE SCALE GENOMIC DNA]</scope>
    <source>
        <strain evidence="2">CBS 130015</strain>
    </source>
</reference>
<proteinExistence type="predicted"/>
<sequence length="383" mass="44199">MTIRHRDSHKPLSTIEALPLELLEMIIQIALDLDERHKPTGVPKVWEAYLGKRRRRPPGQSVSRTALPLILSCKTLCTITHAIILSHVRFWSPHHWRMDSLLKSLDQASLLPKLRHVAIKLDSDGDDTWDGKGQSYEDNRCSDQLVSNTQALLERLPDGLLTLSLATKFEEDYSPYIYVGRIQPAFQQRLEKFRNLRHLELDFTSSWLSLNLWCAKRPVSMTSLPKSAAPPPPMFPNLQHLYLNGCLSEDLGPEDLIFAFSRQQLPSLQSLVLDRLLYQGAGPPVFVPEVIIHMNPLREFSWLNYNFAVQPHRGRLGDPHELPMRGHLEALKQQHGATLELLTLNYNGEFGRPEYGFTEDYLKDFIRDTDIKQDLYRYSRYWG</sequence>
<protein>
    <recommendedName>
        <fullName evidence="3">F-box domain-containing protein</fullName>
    </recommendedName>
</protein>
<evidence type="ECO:0000313" key="1">
    <source>
        <dbReference type="EMBL" id="KAE8312917.1"/>
    </source>
</evidence>
<name>A0A5N6VWA1_9EURO</name>
<gene>
    <name evidence="1" type="ORF">BDV41DRAFT_577342</name>
</gene>
<evidence type="ECO:0008006" key="3">
    <source>
        <dbReference type="Google" id="ProtNLM"/>
    </source>
</evidence>
<dbReference type="SUPFAM" id="SSF52047">
    <property type="entry name" value="RNI-like"/>
    <property type="match status" value="1"/>
</dbReference>
<accession>A0A5N6VWA1</accession>
<dbReference type="EMBL" id="ML738330">
    <property type="protein sequence ID" value="KAE8312917.1"/>
    <property type="molecule type" value="Genomic_DNA"/>
</dbReference>
<evidence type="ECO:0000313" key="2">
    <source>
        <dbReference type="Proteomes" id="UP000325433"/>
    </source>
</evidence>
<dbReference type="AlphaFoldDB" id="A0A5N6VWA1"/>
<dbReference type="Gene3D" id="3.80.10.10">
    <property type="entry name" value="Ribonuclease Inhibitor"/>
    <property type="match status" value="1"/>
</dbReference>
<organism evidence="1 2">
    <name type="scientific">Aspergillus transmontanensis</name>
    <dbReference type="NCBI Taxonomy" id="1034304"/>
    <lineage>
        <taxon>Eukaryota</taxon>
        <taxon>Fungi</taxon>
        <taxon>Dikarya</taxon>
        <taxon>Ascomycota</taxon>
        <taxon>Pezizomycotina</taxon>
        <taxon>Eurotiomycetes</taxon>
        <taxon>Eurotiomycetidae</taxon>
        <taxon>Eurotiales</taxon>
        <taxon>Aspergillaceae</taxon>
        <taxon>Aspergillus</taxon>
        <taxon>Aspergillus subgen. Circumdati</taxon>
    </lineage>
</organism>
<dbReference type="InterPro" id="IPR032675">
    <property type="entry name" value="LRR_dom_sf"/>
</dbReference>